<gene>
    <name evidence="2" type="ORF">P171DRAFT_196200</name>
</gene>
<feature type="signal peptide" evidence="1">
    <location>
        <begin position="1"/>
        <end position="15"/>
    </location>
</feature>
<accession>A0A9P4PVL3</accession>
<dbReference type="AlphaFoldDB" id="A0A9P4PVL3"/>
<dbReference type="Proteomes" id="UP000799764">
    <property type="component" value="Unassembled WGS sequence"/>
</dbReference>
<dbReference type="EMBL" id="MU001494">
    <property type="protein sequence ID" value="KAF2449591.1"/>
    <property type="molecule type" value="Genomic_DNA"/>
</dbReference>
<protein>
    <submittedName>
        <fullName evidence="2">Uncharacterized protein</fullName>
    </submittedName>
</protein>
<name>A0A9P4PVL3_9PLEO</name>
<evidence type="ECO:0000313" key="3">
    <source>
        <dbReference type="Proteomes" id="UP000799764"/>
    </source>
</evidence>
<reference evidence="2" key="1">
    <citation type="journal article" date="2020" name="Stud. Mycol.">
        <title>101 Dothideomycetes genomes: a test case for predicting lifestyles and emergence of pathogens.</title>
        <authorList>
            <person name="Haridas S."/>
            <person name="Albert R."/>
            <person name="Binder M."/>
            <person name="Bloem J."/>
            <person name="Labutti K."/>
            <person name="Salamov A."/>
            <person name="Andreopoulos B."/>
            <person name="Baker S."/>
            <person name="Barry K."/>
            <person name="Bills G."/>
            <person name="Bluhm B."/>
            <person name="Cannon C."/>
            <person name="Castanera R."/>
            <person name="Culley D."/>
            <person name="Daum C."/>
            <person name="Ezra D."/>
            <person name="Gonzalez J."/>
            <person name="Henrissat B."/>
            <person name="Kuo A."/>
            <person name="Liang C."/>
            <person name="Lipzen A."/>
            <person name="Lutzoni F."/>
            <person name="Magnuson J."/>
            <person name="Mondo S."/>
            <person name="Nolan M."/>
            <person name="Ohm R."/>
            <person name="Pangilinan J."/>
            <person name="Park H.-J."/>
            <person name="Ramirez L."/>
            <person name="Alfaro M."/>
            <person name="Sun H."/>
            <person name="Tritt A."/>
            <person name="Yoshinaga Y."/>
            <person name="Zwiers L.-H."/>
            <person name="Turgeon B."/>
            <person name="Goodwin S."/>
            <person name="Spatafora J."/>
            <person name="Crous P."/>
            <person name="Grigoriev I."/>
        </authorList>
    </citation>
    <scope>NUCLEOTIDE SEQUENCE</scope>
    <source>
        <strain evidence="2">CBS 690.94</strain>
    </source>
</reference>
<evidence type="ECO:0000313" key="2">
    <source>
        <dbReference type="EMBL" id="KAF2449591.1"/>
    </source>
</evidence>
<proteinExistence type="predicted"/>
<organism evidence="2 3">
    <name type="scientific">Karstenula rhodostoma CBS 690.94</name>
    <dbReference type="NCBI Taxonomy" id="1392251"/>
    <lineage>
        <taxon>Eukaryota</taxon>
        <taxon>Fungi</taxon>
        <taxon>Dikarya</taxon>
        <taxon>Ascomycota</taxon>
        <taxon>Pezizomycotina</taxon>
        <taxon>Dothideomycetes</taxon>
        <taxon>Pleosporomycetidae</taxon>
        <taxon>Pleosporales</taxon>
        <taxon>Massarineae</taxon>
        <taxon>Didymosphaeriaceae</taxon>
        <taxon>Karstenula</taxon>
    </lineage>
</organism>
<keyword evidence="1" id="KW-0732">Signal</keyword>
<sequence>MCVLRNFLLTVKASATSLVWFRGWSQYCQIAGKRHNLTILPMHRDVGMVFPKGSSTLIEGSSNVVPCWKKWMQYSNGLTNSFEYNLIAREQSSPRSLAIVSCGSADDASPSIWLIHEDLCSAFWCVNAF</sequence>
<evidence type="ECO:0000256" key="1">
    <source>
        <dbReference type="SAM" id="SignalP"/>
    </source>
</evidence>
<comment type="caution">
    <text evidence="2">The sequence shown here is derived from an EMBL/GenBank/DDBJ whole genome shotgun (WGS) entry which is preliminary data.</text>
</comment>
<feature type="chain" id="PRO_5040274436" evidence="1">
    <location>
        <begin position="16"/>
        <end position="129"/>
    </location>
</feature>
<keyword evidence="3" id="KW-1185">Reference proteome</keyword>